<dbReference type="eggNOG" id="COG4533">
    <property type="taxonomic scope" value="Bacteria"/>
</dbReference>
<dbReference type="Proteomes" id="UP000029994">
    <property type="component" value="Unassembled WGS sequence"/>
</dbReference>
<dbReference type="InterPro" id="IPR039424">
    <property type="entry name" value="SBP_5"/>
</dbReference>
<dbReference type="STRING" id="29495.EA26_09975"/>
<dbReference type="Gene3D" id="3.40.190.10">
    <property type="entry name" value="Periplasmic binding protein-like II"/>
    <property type="match status" value="1"/>
</dbReference>
<dbReference type="GO" id="GO:1904680">
    <property type="term" value="F:peptide transmembrane transporter activity"/>
    <property type="evidence" value="ECO:0007669"/>
    <property type="project" value="TreeGrafter"/>
</dbReference>
<gene>
    <name evidence="3" type="ORF">EA26_09975</name>
</gene>
<dbReference type="AlphaFoldDB" id="A0A099LTM3"/>
<dbReference type="EMBL" id="JMCG01000001">
    <property type="protein sequence ID" value="KGK11613.1"/>
    <property type="molecule type" value="Genomic_DNA"/>
</dbReference>
<accession>A0A099LTM3</accession>
<dbReference type="Pfam" id="PF12793">
    <property type="entry name" value="SgrR_N"/>
    <property type="match status" value="1"/>
</dbReference>
<protein>
    <recommendedName>
        <fullName evidence="5">ABC transporter substrate-binding protein</fullName>
    </recommendedName>
</protein>
<evidence type="ECO:0000313" key="3">
    <source>
        <dbReference type="EMBL" id="KGK11613.1"/>
    </source>
</evidence>
<dbReference type="Pfam" id="PF00496">
    <property type="entry name" value="SBP_bac_5"/>
    <property type="match status" value="1"/>
</dbReference>
<dbReference type="InterPro" id="IPR025370">
    <property type="entry name" value="SgrR_HTH_N"/>
</dbReference>
<dbReference type="GO" id="GO:0015833">
    <property type="term" value="P:peptide transport"/>
    <property type="evidence" value="ECO:0007669"/>
    <property type="project" value="TreeGrafter"/>
</dbReference>
<feature type="domain" description="Solute-binding protein family 5" evidence="1">
    <location>
        <begin position="165"/>
        <end position="312"/>
    </location>
</feature>
<feature type="domain" description="Transcriptional regulator SgrR N-terminal HTH" evidence="2">
    <location>
        <begin position="12"/>
        <end position="99"/>
    </location>
</feature>
<keyword evidence="4" id="KW-1185">Reference proteome</keyword>
<sequence>MNEANIRRLNQLLNRYERYHCYQVILDELEHVLSTSRRNVSIILKNLSDLGWIEWRPSVGRGKASQLIIRNSLSDALLQVLKEELKQGRFQLITRLLELYGVTTVNALALATEEQNDWNEANSELLITHYPWVDSVDPQHTVRHAELHIVRSIYDTLLKQNVEGKLKPSIAHAWQMEGKTLTLWLRPDIQRHDGKRLTASDVVWSLTRLLDDGPVAHLFEQVESITALSLSQIQVVLKRANTLFPYILAMPHASIVCPDIIQFDAKHRYYLGTGPFRLHDWNEEHLVLKRHEHYFAESALLRQITLSHADDTLTHVMSFNRPEGKTETTMLSAFSYLTYNQRAQAGITQEDWHKLFAYLQHFKGQYAPKRAVSGLCSQSEMALISSLSTPQLRGTLVLAEPKWTLPYLQATADWLHQAIRATGLTLQVLELTEISHPESVRAEADLLLIEEVIESPLEYGVYEWLLIASGLRFIFIEHEWLMHHEKIAAAVAADNPVEGLADIEQALYQHKRILPLFAGKEAITKARQVKGIQVKKTGYSDFYQLWIGDPRVVN</sequence>
<dbReference type="SUPFAM" id="SSF53850">
    <property type="entry name" value="Periplasmic binding protein-like II"/>
    <property type="match status" value="1"/>
</dbReference>
<evidence type="ECO:0000313" key="4">
    <source>
        <dbReference type="Proteomes" id="UP000029994"/>
    </source>
</evidence>
<dbReference type="PANTHER" id="PTHR30290">
    <property type="entry name" value="PERIPLASMIC BINDING COMPONENT OF ABC TRANSPORTER"/>
    <property type="match status" value="1"/>
</dbReference>
<dbReference type="InterPro" id="IPR000914">
    <property type="entry name" value="SBP_5_dom"/>
</dbReference>
<name>A0A099LTM3_9VIBR</name>
<organism evidence="3 4">
    <name type="scientific">Vibrio navarrensis</name>
    <dbReference type="NCBI Taxonomy" id="29495"/>
    <lineage>
        <taxon>Bacteria</taxon>
        <taxon>Pseudomonadati</taxon>
        <taxon>Pseudomonadota</taxon>
        <taxon>Gammaproteobacteria</taxon>
        <taxon>Vibrionales</taxon>
        <taxon>Vibrionaceae</taxon>
        <taxon>Vibrio</taxon>
    </lineage>
</organism>
<comment type="caution">
    <text evidence="3">The sequence shown here is derived from an EMBL/GenBank/DDBJ whole genome shotgun (WGS) entry which is preliminary data.</text>
</comment>
<evidence type="ECO:0000259" key="1">
    <source>
        <dbReference type="Pfam" id="PF00496"/>
    </source>
</evidence>
<proteinExistence type="predicted"/>
<evidence type="ECO:0000259" key="2">
    <source>
        <dbReference type="Pfam" id="PF12793"/>
    </source>
</evidence>
<reference evidence="3 4" key="1">
    <citation type="submission" date="2014-04" db="EMBL/GenBank/DDBJ databases">
        <title>Genome sequencing of Vibrio navarrensis strains.</title>
        <authorList>
            <person name="Gladney L.M."/>
            <person name="Katz L.S."/>
            <person name="Marino-Ramirez L."/>
            <person name="Jordan I.K."/>
        </authorList>
    </citation>
    <scope>NUCLEOTIDE SEQUENCE [LARGE SCALE GENOMIC DNA]</scope>
    <source>
        <strain evidence="3 4">ATCC 51183</strain>
    </source>
</reference>
<evidence type="ECO:0008006" key="5">
    <source>
        <dbReference type="Google" id="ProtNLM"/>
    </source>
</evidence>